<dbReference type="OrthoDB" id="5302289at2759"/>
<proteinExistence type="predicted"/>
<protein>
    <submittedName>
        <fullName evidence="2">Uncharacterized protein</fullName>
    </submittedName>
</protein>
<dbReference type="AlphaFoldDB" id="A0A8H3F655"/>
<name>A0A8H3F655_9LECA</name>
<dbReference type="Proteomes" id="UP000664203">
    <property type="component" value="Unassembled WGS sequence"/>
</dbReference>
<evidence type="ECO:0000313" key="2">
    <source>
        <dbReference type="EMBL" id="CAF9918871.1"/>
    </source>
</evidence>
<feature type="compositionally biased region" description="Low complexity" evidence="1">
    <location>
        <begin position="96"/>
        <end position="121"/>
    </location>
</feature>
<gene>
    <name evidence="2" type="ORF">ALECFALPRED_000870</name>
</gene>
<sequence length="121" mass="13121">MGGQGSNQLTLANALEIAKDNQNGQIPPAVTQMLERNIGDIWRRIQAQPSTYVMKKEEFAVFTYYRSRYDNNAVAKQAVARFWNHYKGETPRVDGARSSASTPSASGGPSSSRAPGASGGR</sequence>
<keyword evidence="3" id="KW-1185">Reference proteome</keyword>
<dbReference type="EMBL" id="CAJPDR010000116">
    <property type="protein sequence ID" value="CAF9918871.1"/>
    <property type="molecule type" value="Genomic_DNA"/>
</dbReference>
<reference evidence="2" key="1">
    <citation type="submission" date="2021-03" db="EMBL/GenBank/DDBJ databases">
        <authorList>
            <person name="Tagirdzhanova G."/>
        </authorList>
    </citation>
    <scope>NUCLEOTIDE SEQUENCE</scope>
</reference>
<comment type="caution">
    <text evidence="2">The sequence shown here is derived from an EMBL/GenBank/DDBJ whole genome shotgun (WGS) entry which is preliminary data.</text>
</comment>
<organism evidence="2 3">
    <name type="scientific">Alectoria fallacina</name>
    <dbReference type="NCBI Taxonomy" id="1903189"/>
    <lineage>
        <taxon>Eukaryota</taxon>
        <taxon>Fungi</taxon>
        <taxon>Dikarya</taxon>
        <taxon>Ascomycota</taxon>
        <taxon>Pezizomycotina</taxon>
        <taxon>Lecanoromycetes</taxon>
        <taxon>OSLEUM clade</taxon>
        <taxon>Lecanoromycetidae</taxon>
        <taxon>Lecanorales</taxon>
        <taxon>Lecanorineae</taxon>
        <taxon>Parmeliaceae</taxon>
        <taxon>Alectoria</taxon>
    </lineage>
</organism>
<accession>A0A8H3F655</accession>
<feature type="region of interest" description="Disordered" evidence="1">
    <location>
        <begin position="89"/>
        <end position="121"/>
    </location>
</feature>
<evidence type="ECO:0000256" key="1">
    <source>
        <dbReference type="SAM" id="MobiDB-lite"/>
    </source>
</evidence>
<evidence type="ECO:0000313" key="3">
    <source>
        <dbReference type="Proteomes" id="UP000664203"/>
    </source>
</evidence>